<dbReference type="AlphaFoldDB" id="A0AB73T6X9"/>
<keyword evidence="2" id="KW-1185">Reference proteome</keyword>
<name>A0AB73T6X9_9FIRM</name>
<evidence type="ECO:0000313" key="2">
    <source>
        <dbReference type="Proteomes" id="UP000245412"/>
    </source>
</evidence>
<sequence>MDLTKEQREKVSMGVQALIILLALVLTVKEDAKGRSAHLKKMLEKEAKRAGKLEKQKYKIEKAGLTKKYKAVKKKK</sequence>
<dbReference type="Proteomes" id="UP000245412">
    <property type="component" value="Unassembled WGS sequence"/>
</dbReference>
<reference evidence="1 2" key="1">
    <citation type="submission" date="2018-05" db="EMBL/GenBank/DDBJ databases">
        <authorList>
            <person name="Goeker M."/>
            <person name="Huntemann M."/>
            <person name="Clum A."/>
            <person name="Pillay M."/>
            <person name="Palaniappan K."/>
            <person name="Varghese N."/>
            <person name="Mikhailova N."/>
            <person name="Stamatis D."/>
            <person name="Reddy T."/>
            <person name="Daum C."/>
            <person name="Shapiro N."/>
            <person name="Ivanova N."/>
            <person name="Kyrpides N."/>
            <person name="Woyke T."/>
        </authorList>
    </citation>
    <scope>NUCLEOTIDE SEQUENCE [LARGE SCALE GENOMIC DNA]</scope>
    <source>
        <strain evidence="1 2">DSM 26524</strain>
    </source>
</reference>
<evidence type="ECO:0000313" key="1">
    <source>
        <dbReference type="EMBL" id="PWJ77340.1"/>
    </source>
</evidence>
<proteinExistence type="predicted"/>
<comment type="caution">
    <text evidence="1">The sequence shown here is derived from an EMBL/GenBank/DDBJ whole genome shotgun (WGS) entry which is preliminary data.</text>
</comment>
<protein>
    <submittedName>
        <fullName evidence="1">Uncharacterized protein</fullName>
    </submittedName>
</protein>
<dbReference type="EMBL" id="QGGY01000003">
    <property type="protein sequence ID" value="PWJ77340.1"/>
    <property type="molecule type" value="Genomic_DNA"/>
</dbReference>
<gene>
    <name evidence="1" type="ORF">C7383_103184</name>
</gene>
<organism evidence="1 2">
    <name type="scientific">Murimonas intestini</name>
    <dbReference type="NCBI Taxonomy" id="1337051"/>
    <lineage>
        <taxon>Bacteria</taxon>
        <taxon>Bacillati</taxon>
        <taxon>Bacillota</taxon>
        <taxon>Clostridia</taxon>
        <taxon>Lachnospirales</taxon>
        <taxon>Lachnospiraceae</taxon>
        <taxon>Murimonas</taxon>
    </lineage>
</organism>
<accession>A0AB73T6X9</accession>
<dbReference type="RefSeq" id="WP_109625445.1">
    <property type="nucleotide sequence ID" value="NZ_JANKBJ010000006.1"/>
</dbReference>